<dbReference type="InterPro" id="IPR004358">
    <property type="entry name" value="Sig_transdc_His_kin-like_C"/>
</dbReference>
<dbReference type="Gene3D" id="3.30.450.20">
    <property type="entry name" value="PAS domain"/>
    <property type="match status" value="5"/>
</dbReference>
<keyword evidence="6" id="KW-0145">Chemotaxis</keyword>
<keyword evidence="3 7" id="KW-0597">Phosphoprotein</keyword>
<dbReference type="InterPro" id="IPR001789">
    <property type="entry name" value="Sig_transdc_resp-reg_receiver"/>
</dbReference>
<feature type="domain" description="Histidine kinase" evidence="9">
    <location>
        <begin position="553"/>
        <end position="770"/>
    </location>
</feature>
<keyword evidence="5" id="KW-0418">Kinase</keyword>
<feature type="domain" description="Histidine kinase" evidence="9">
    <location>
        <begin position="2558"/>
        <end position="2753"/>
    </location>
</feature>
<dbReference type="InterPro" id="IPR035909">
    <property type="entry name" value="CheB_C"/>
</dbReference>
<proteinExistence type="predicted"/>
<dbReference type="InterPro" id="IPR001610">
    <property type="entry name" value="PAC"/>
</dbReference>
<dbReference type="PROSITE" id="PS50110">
    <property type="entry name" value="RESPONSE_REGULATORY"/>
    <property type="match status" value="1"/>
</dbReference>
<organism evidence="13 14">
    <name type="scientific">Deinococcus carri</name>
    <dbReference type="NCBI Taxonomy" id="1211323"/>
    <lineage>
        <taxon>Bacteria</taxon>
        <taxon>Thermotogati</taxon>
        <taxon>Deinococcota</taxon>
        <taxon>Deinococci</taxon>
        <taxon>Deinococcales</taxon>
        <taxon>Deinococcaceae</taxon>
        <taxon>Deinococcus</taxon>
    </lineage>
</organism>
<dbReference type="InterPro" id="IPR000673">
    <property type="entry name" value="Sig_transdc_resp-reg_Me-estase"/>
</dbReference>
<name>A0ABP9W9B8_9DEIO</name>
<evidence type="ECO:0000256" key="7">
    <source>
        <dbReference type="PROSITE-ProRule" id="PRU00169"/>
    </source>
</evidence>
<dbReference type="RefSeq" id="WP_345466037.1">
    <property type="nucleotide sequence ID" value="NZ_BAABRP010000011.1"/>
</dbReference>
<dbReference type="InterPro" id="IPR003018">
    <property type="entry name" value="GAF"/>
</dbReference>
<dbReference type="Gene3D" id="3.30.565.10">
    <property type="entry name" value="Histidine kinase-like ATPase, C-terminal domain"/>
    <property type="match status" value="2"/>
</dbReference>
<dbReference type="SMART" id="SM00086">
    <property type="entry name" value="PAC"/>
    <property type="match status" value="1"/>
</dbReference>
<dbReference type="PROSITE" id="PS50122">
    <property type="entry name" value="CHEB"/>
    <property type="match status" value="1"/>
</dbReference>
<dbReference type="EC" id="2.7.13.3" evidence="2"/>
<dbReference type="CDD" id="cd16433">
    <property type="entry name" value="CheB"/>
    <property type="match status" value="1"/>
</dbReference>
<keyword evidence="14" id="KW-1185">Reference proteome</keyword>
<dbReference type="InterPro" id="IPR036097">
    <property type="entry name" value="HisK_dim/P_sf"/>
</dbReference>
<feature type="domain" description="Response regulatory" evidence="10">
    <location>
        <begin position="830"/>
        <end position="945"/>
    </location>
</feature>
<dbReference type="InterPro" id="IPR003661">
    <property type="entry name" value="HisK_dim/P_dom"/>
</dbReference>
<dbReference type="Pfam" id="PF08448">
    <property type="entry name" value="PAS_4"/>
    <property type="match status" value="3"/>
</dbReference>
<evidence type="ECO:0000259" key="10">
    <source>
        <dbReference type="PROSITE" id="PS50110"/>
    </source>
</evidence>
<dbReference type="InterPro" id="IPR005467">
    <property type="entry name" value="His_kinase_dom"/>
</dbReference>
<dbReference type="SUPFAM" id="SSF52738">
    <property type="entry name" value="Methylesterase CheB, C-terminal domain"/>
    <property type="match status" value="1"/>
</dbReference>
<evidence type="ECO:0000259" key="12">
    <source>
        <dbReference type="PROSITE" id="PS50122"/>
    </source>
</evidence>
<dbReference type="SUPFAM" id="SSF55781">
    <property type="entry name" value="GAF domain-like"/>
    <property type="match status" value="7"/>
</dbReference>
<dbReference type="Pfam" id="PF01339">
    <property type="entry name" value="CheB_methylest"/>
    <property type="match status" value="1"/>
</dbReference>
<dbReference type="PANTHER" id="PTHR43547">
    <property type="entry name" value="TWO-COMPONENT HISTIDINE KINASE"/>
    <property type="match status" value="1"/>
</dbReference>
<dbReference type="SUPFAM" id="SSF52172">
    <property type="entry name" value="CheY-like"/>
    <property type="match status" value="1"/>
</dbReference>
<dbReference type="SUPFAM" id="SSF55874">
    <property type="entry name" value="ATPase domain of HSP90 chaperone/DNA topoisomerase II/histidine kinase"/>
    <property type="match status" value="2"/>
</dbReference>
<dbReference type="Pfam" id="PF00072">
    <property type="entry name" value="Response_reg"/>
    <property type="match status" value="1"/>
</dbReference>
<feature type="domain" description="CheB-type methylesterase" evidence="12">
    <location>
        <begin position="11"/>
        <end position="196"/>
    </location>
</feature>
<dbReference type="SUPFAM" id="SSF55785">
    <property type="entry name" value="PYP-like sensor domain (PAS domain)"/>
    <property type="match status" value="4"/>
</dbReference>
<dbReference type="Pfam" id="PF02518">
    <property type="entry name" value="HATPase_c"/>
    <property type="match status" value="1"/>
</dbReference>
<dbReference type="SMART" id="SM00091">
    <property type="entry name" value="PAS"/>
    <property type="match status" value="3"/>
</dbReference>
<dbReference type="InterPro" id="IPR013656">
    <property type="entry name" value="PAS_4"/>
</dbReference>
<evidence type="ECO:0000256" key="4">
    <source>
        <dbReference type="ARBA" id="ARBA00022679"/>
    </source>
</evidence>
<dbReference type="SMART" id="SM00387">
    <property type="entry name" value="HATPase_c"/>
    <property type="match status" value="2"/>
</dbReference>
<dbReference type="Gene3D" id="3.40.50.2300">
    <property type="match status" value="1"/>
</dbReference>
<reference evidence="13 14" key="1">
    <citation type="submission" date="2024-02" db="EMBL/GenBank/DDBJ databases">
        <title>Deinococcus carri NBRC 110142.</title>
        <authorList>
            <person name="Ichikawa N."/>
            <person name="Katano-Makiyama Y."/>
            <person name="Hidaka K."/>
        </authorList>
    </citation>
    <scope>NUCLEOTIDE SEQUENCE [LARGE SCALE GENOMIC DNA]</scope>
    <source>
        <strain evidence="13 14">NBRC 110142</strain>
    </source>
</reference>
<evidence type="ECO:0000256" key="1">
    <source>
        <dbReference type="ARBA" id="ARBA00000085"/>
    </source>
</evidence>
<comment type="catalytic activity">
    <reaction evidence="1">
        <text>ATP + protein L-histidine = ADP + protein N-phospho-L-histidine.</text>
        <dbReference type="EC" id="2.7.13.3"/>
    </reaction>
</comment>
<feature type="domain" description="PAC" evidence="11">
    <location>
        <begin position="1034"/>
        <end position="1086"/>
    </location>
</feature>
<dbReference type="InterPro" id="IPR003594">
    <property type="entry name" value="HATPase_dom"/>
</dbReference>
<dbReference type="EMBL" id="BAABRP010000011">
    <property type="protein sequence ID" value="GAA5513942.1"/>
    <property type="molecule type" value="Genomic_DNA"/>
</dbReference>
<feature type="coiled-coil region" evidence="8">
    <location>
        <begin position="2520"/>
        <end position="2558"/>
    </location>
</feature>
<comment type="caution">
    <text evidence="13">The sequence shown here is derived from an EMBL/GenBank/DDBJ whole genome shotgun (WGS) entry which is preliminary data.</text>
</comment>
<dbReference type="InterPro" id="IPR029016">
    <property type="entry name" value="GAF-like_dom_sf"/>
</dbReference>
<dbReference type="Gene3D" id="3.40.50.180">
    <property type="entry name" value="Methylesterase CheB, C-terminal domain"/>
    <property type="match status" value="1"/>
</dbReference>
<feature type="active site" evidence="6">
    <location>
        <position position="138"/>
    </location>
</feature>
<evidence type="ECO:0000313" key="14">
    <source>
        <dbReference type="Proteomes" id="UP001401887"/>
    </source>
</evidence>
<dbReference type="Pfam" id="PF00512">
    <property type="entry name" value="HisKA"/>
    <property type="match status" value="2"/>
</dbReference>
<dbReference type="PROSITE" id="PS50113">
    <property type="entry name" value="PAC"/>
    <property type="match status" value="1"/>
</dbReference>
<evidence type="ECO:0000259" key="11">
    <source>
        <dbReference type="PROSITE" id="PS50113"/>
    </source>
</evidence>
<keyword evidence="8" id="KW-0175">Coiled coil</keyword>
<dbReference type="Gene3D" id="3.30.450.40">
    <property type="match status" value="7"/>
</dbReference>
<dbReference type="PROSITE" id="PS50109">
    <property type="entry name" value="HIS_KIN"/>
    <property type="match status" value="2"/>
</dbReference>
<feature type="modified residue" description="4-aspartylphosphate" evidence="7">
    <location>
        <position position="878"/>
    </location>
</feature>
<dbReference type="SMART" id="SM00065">
    <property type="entry name" value="GAF"/>
    <property type="match status" value="6"/>
</dbReference>
<dbReference type="InterPro" id="IPR036890">
    <property type="entry name" value="HATPase_C_sf"/>
</dbReference>
<dbReference type="SMART" id="SM00388">
    <property type="entry name" value="HisKA"/>
    <property type="match status" value="2"/>
</dbReference>
<feature type="coiled-coil region" evidence="8">
    <location>
        <begin position="1074"/>
        <end position="1108"/>
    </location>
</feature>
<accession>A0ABP9W9B8</accession>
<evidence type="ECO:0000256" key="8">
    <source>
        <dbReference type="SAM" id="Coils"/>
    </source>
</evidence>
<dbReference type="PANTHER" id="PTHR43547:SF2">
    <property type="entry name" value="HYBRID SIGNAL TRANSDUCTION HISTIDINE KINASE C"/>
    <property type="match status" value="1"/>
</dbReference>
<dbReference type="Pfam" id="PF13185">
    <property type="entry name" value="GAF_2"/>
    <property type="match status" value="3"/>
</dbReference>
<dbReference type="SMART" id="SM00448">
    <property type="entry name" value="REC"/>
    <property type="match status" value="1"/>
</dbReference>
<dbReference type="InterPro" id="IPR000700">
    <property type="entry name" value="PAS-assoc_C"/>
</dbReference>
<dbReference type="Proteomes" id="UP001401887">
    <property type="component" value="Unassembled WGS sequence"/>
</dbReference>
<evidence type="ECO:0000256" key="6">
    <source>
        <dbReference type="PROSITE-ProRule" id="PRU00050"/>
    </source>
</evidence>
<keyword evidence="6" id="KW-0378">Hydrolase</keyword>
<dbReference type="InterPro" id="IPR035965">
    <property type="entry name" value="PAS-like_dom_sf"/>
</dbReference>
<dbReference type="PRINTS" id="PR00344">
    <property type="entry name" value="BCTRLSENSOR"/>
</dbReference>
<dbReference type="SUPFAM" id="SSF47384">
    <property type="entry name" value="Homodimeric domain of signal transducing histidine kinase"/>
    <property type="match status" value="2"/>
</dbReference>
<gene>
    <name evidence="13" type="primary">cheB_4</name>
    <name evidence="13" type="ORF">Dcar01_02691</name>
</gene>
<evidence type="ECO:0000256" key="5">
    <source>
        <dbReference type="ARBA" id="ARBA00022777"/>
    </source>
</evidence>
<dbReference type="CDD" id="cd00082">
    <property type="entry name" value="HisKA"/>
    <property type="match status" value="2"/>
</dbReference>
<keyword evidence="4" id="KW-0808">Transferase</keyword>
<dbReference type="InterPro" id="IPR011006">
    <property type="entry name" value="CheY-like_superfamily"/>
</dbReference>
<feature type="active site" evidence="6">
    <location>
        <position position="20"/>
    </location>
</feature>
<dbReference type="Gene3D" id="1.10.287.130">
    <property type="match status" value="2"/>
</dbReference>
<protein>
    <recommendedName>
        <fullName evidence="2">histidine kinase</fullName>
        <ecNumber evidence="2">2.7.13.3</ecNumber>
    </recommendedName>
</protein>
<sequence length="2756" mass="303188">MPSHPHSTTLPFDVLALVTSAGGVEAVSAVLADLPAGLPAAVLVGQHLKVTSALVEILSRRSRLPVQWVESGTVLEPGRIYVSPPHTILEVLPDRSCALTPLRGLLLEERPLDRLLASLADSFGARVLSVVLTGMAHDGAAGARAVRDAGGAVLVQSPDTAAHADMPRAAIEAGAADLVLPLQNIGRTAADLLAGGRFPQPRNEAEIRGALFAGSGPAREALRGVDWEATPLGPVMGWSESLKVVLASVLHSRFPTCIFWGEEFVQLYNDAWVSVLGHLHPRAMGLPAWVSWNGLWASQVATYRTVLEIGEATYAENQPFELNRHGFVEEAYFTSSMSPLRDDRGAVRGVITVVSETTAQVLSARRMAALRALTAAAGAHDLAAAYARVEGVSAEIPGDLPFALLYEVDAEGLWATRCAHAGVDAPAAPAPRRVDLLSANAPWPLGQAVRQRSTVYAAPHGAGPGDLRTGTRDEAVGGALVVPLRSGEGDVRHVLVAGLSARLPFDDAYRDFIELFAQQAGSNLAQARLREQERERLAQLAELDRARTEFFSNVSHEFRTPLTMILAPLEDALTLPETAAGPLREELDMASRNARRLLSLVDTLLDFSRIEAGRLRPGLVPTDLAALTLEIARLFRPAIERAGLHFEVDCPPLPRAVPVDPAMWERIVSNLLSNALKFTFEGTVTLRLRELPQHVQLDVSDTGVGISPDEQPHVFRRFHRVRGTRARTEEGAGIGLAMVDELVRLHRGRVRVSSEPGRGTTFTLWLNVTDVGLRPASEGEPVRAGHPLAAQLAQEAGRWIDAPAKPPQGVLESMVGPAGEALPVHQPGAHVLVVDDDADMREYLARTLGERWRVTLAASGDEALALARQDPPDLMLADVLMPGLDGFSLLRAWRADRELGTVPLILLTARVNEEAAIEGILAGADDYLTKPFSSRELVARVGAQLELSHVRRQGEQEVRELLALVPVGVYACDREGRLGYHNRRAAELWGHEPDPDDTTWALCGGPRVLDATGDPVRADDSPVTRVLRSGEPLSDVELTLERADGARLELLLNIRPLRGPEGEVAGAICAFLDVSARKEAERELQALNEELERRVQERTAALSASEARLAAELAGARVLQRLSTSLLSEQQPQALHGQVLAAAMRLLGADAASIQLLEPGGERMVVLAARNIHPQSQEYWQHVDASPASPRVPSFRLAGRVLVEDVEASAELAGTRDLEEFRRSGLRAVQSTPLVSRSGRPIGLISTHWRSPRRLHDLDFNLFDVLVRQLADLLERSQAEEALRASEERQAFLLELSDALRPLADPVAIQETASRMTAEHLDIGRVAYCEIRYEPDIVVIVERDWPRRGMPSVAAGRYRMDDFGPFMTRELTAGRPAIVADATSDPRISGAERENWSQLDITASCAVPVMKEARFVAYLVAQDNRRHDWTGHELALLREVSERTWAAVERARAEDALRESEAKYRTLFETMGQGYCELELIRDADGRAVDQLYLELNPAFERLFGIPVAQARGHRASEVMPGLEPSWHAAFDRVARSGVPERLEQEVASYGRWFEVFTYPRGGDRLTVLYEDVTERKHAEDVLRASEERQTFLLRLSDALRPLSDPIEIQSEAARVLGHHFGAGRAAYAEIEADNVHFTVHRDYTDGVPSFAGRYPFEGFGARFFAELRTGRTVCVTDAPRDPKLSEAERTVYAAIMVRAAVGVPLIKGGRLAALFFLHFPEPHEWTPGEVALVEEVAERTWAAVERARAEEALRTSERRTHIQNEAFQSAMNGEPLARSLNTLTRIVKEQLGGDVRTAFYLAYPDGTSLHAIDGAGDMPQTYTGPLDGFPVGDASFCSGYAIASGHPALTPDILEDPRWQPYLGLASAHHFRSASSYPILTAEGKAVGSFAMYFAGVHEASAQEFAVAEAITQAAAIILSRHTEAVERERAEVALRESEEKYRTLFETMDEGFALCELVRDADGHVVDYRYLELNSALVRHSGLTPEALRGRRATEALPNLDRGLIDTYARLVAEGESMHTERHFPHVDRWLRVNAYPRGGDHFAVLYGDITEQKRAELALRASEERQAFLLKLSDTLRPLAEPAAIQAAATRLLRERFDAGWCYYTEYDEAGTVATILADAARAGLPSLVGRHDVSDVPEFIAFRRSGQLFNAPDLASYERLSPRIRERYTRFGVRSLLGVALAKERGPLSTLIMGDTAPRHWPQEAVDLLGEVAERTWAAVERARAEAALRESEAKYRTLFESIDEGFVLAEVMYDESGQPVDALYLEGNPAASGMTGVPDYTHRCLSEVVPGFESYWLEIYDRVARTGRSERLEQYAAPLGRWYNFYVFRIEEPAVRGSRRVAVIFQDITRRKQYERRQEFLLGLSDALRSLGKPAEIQAAATESLREYFSAGWCFYAEWDEHATVGEVLRDATREGLPSLAGRHDVSDVPEFLDFLRSGQEVCVSDCASYERLTPRIRERYGAVGFCSMLGTPLLKEGHLVATLMVGDTEPREWPEDATTLVREVANRTWSALERARAENALRALNATLEERVEERTRRLTDLNSELRALAAASSRELNEPLRRLRGFLQLLERRAEGGLDDQMRRYLGLIQAEAQRAEALAESFRALAHLEHRDLKPSRVPLTPLVMQIRSDLAPALGARRVKWTVGELPVVEGDPLLLRQAFTELVHHALRLVPGTSEARVEVGAEPSADGVCVTVAVAPLDPGATTLDGNGLSTARRVAQRHGGTLDVNTQGEVARFVIQLPARLIPT</sequence>
<evidence type="ECO:0000259" key="9">
    <source>
        <dbReference type="PROSITE" id="PS50109"/>
    </source>
</evidence>
<evidence type="ECO:0000313" key="13">
    <source>
        <dbReference type="EMBL" id="GAA5513942.1"/>
    </source>
</evidence>
<evidence type="ECO:0000256" key="3">
    <source>
        <dbReference type="ARBA" id="ARBA00022553"/>
    </source>
</evidence>
<evidence type="ECO:0000256" key="2">
    <source>
        <dbReference type="ARBA" id="ARBA00012438"/>
    </source>
</evidence>
<dbReference type="NCBIfam" id="TIGR00229">
    <property type="entry name" value="sensory_box"/>
    <property type="match status" value="3"/>
</dbReference>
<dbReference type="Pfam" id="PF01590">
    <property type="entry name" value="GAF"/>
    <property type="match status" value="4"/>
</dbReference>
<feature type="active site" evidence="6">
    <location>
        <position position="47"/>
    </location>
</feature>
<dbReference type="InterPro" id="IPR000014">
    <property type="entry name" value="PAS"/>
</dbReference>